<keyword evidence="7 9" id="KW-0472">Membrane</keyword>
<feature type="transmembrane region" description="Helical" evidence="9">
    <location>
        <begin position="113"/>
        <end position="131"/>
    </location>
</feature>
<dbReference type="PANTHER" id="PTHR38686:SF1">
    <property type="entry name" value="APOLIPOPROTEIN N-ACYLTRANSFERASE"/>
    <property type="match status" value="1"/>
</dbReference>
<proteinExistence type="inferred from homology"/>
<dbReference type="InterPro" id="IPR036526">
    <property type="entry name" value="C-N_Hydrolase_sf"/>
</dbReference>
<evidence type="ECO:0000256" key="4">
    <source>
        <dbReference type="ARBA" id="ARBA00022679"/>
    </source>
</evidence>
<evidence type="ECO:0000256" key="7">
    <source>
        <dbReference type="ARBA" id="ARBA00023136"/>
    </source>
</evidence>
<reference evidence="10" key="1">
    <citation type="submission" date="2017-06" db="EMBL/GenBank/DDBJ databases">
        <title>Genome sequencing of pathogenic and non-pathogenic strains within Bisgaard taxon 40.</title>
        <authorList>
            <person name="Ladner J.T."/>
            <person name="Lovett S.P."/>
            <person name="Koroleva G."/>
            <person name="Lorch J.M."/>
        </authorList>
    </citation>
    <scope>NUCLEOTIDE SEQUENCE</scope>
    <source>
        <strain evidence="10">27576-1-I1</strain>
    </source>
</reference>
<accession>A0A8E3SDH5</accession>
<dbReference type="InterPro" id="IPR004563">
    <property type="entry name" value="Apolipo_AcylTrfase"/>
</dbReference>
<keyword evidence="8 9" id="KW-0012">Acyltransferase</keyword>
<dbReference type="HAMAP" id="MF_01148">
    <property type="entry name" value="Lnt"/>
    <property type="match status" value="1"/>
</dbReference>
<evidence type="ECO:0000256" key="9">
    <source>
        <dbReference type="HAMAP-Rule" id="MF_01148"/>
    </source>
</evidence>
<dbReference type="Pfam" id="PF20154">
    <property type="entry name" value="LNT_N"/>
    <property type="match status" value="1"/>
</dbReference>
<evidence type="ECO:0000313" key="11">
    <source>
        <dbReference type="Proteomes" id="UP000955338"/>
    </source>
</evidence>
<evidence type="ECO:0000256" key="1">
    <source>
        <dbReference type="ARBA" id="ARBA00004651"/>
    </source>
</evidence>
<comment type="function">
    <text evidence="9">Catalyzes the phospholipid dependent N-acylation of the N-terminal cysteine of apolipoprotein, the last step in lipoprotein maturation.</text>
</comment>
<feature type="transmembrane region" description="Helical" evidence="9">
    <location>
        <begin position="185"/>
        <end position="204"/>
    </location>
</feature>
<keyword evidence="4 9" id="KW-0808">Transferase</keyword>
<keyword evidence="5 9" id="KW-0812">Transmembrane</keyword>
<dbReference type="InterPro" id="IPR003010">
    <property type="entry name" value="C-N_Hydrolase"/>
</dbReference>
<feature type="transmembrane region" description="Helical" evidence="9">
    <location>
        <begin position="82"/>
        <end position="106"/>
    </location>
</feature>
<feature type="transmembrane region" description="Helical" evidence="9">
    <location>
        <begin position="483"/>
        <end position="504"/>
    </location>
</feature>
<evidence type="ECO:0000256" key="8">
    <source>
        <dbReference type="ARBA" id="ARBA00023315"/>
    </source>
</evidence>
<evidence type="ECO:0000256" key="6">
    <source>
        <dbReference type="ARBA" id="ARBA00022989"/>
    </source>
</evidence>
<dbReference type="Proteomes" id="UP000955338">
    <property type="component" value="Chromosome"/>
</dbReference>
<dbReference type="UniPathway" id="UPA00666"/>
<dbReference type="InterPro" id="IPR045378">
    <property type="entry name" value="LNT_N"/>
</dbReference>
<keyword evidence="11" id="KW-1185">Reference proteome</keyword>
<feature type="transmembrane region" description="Helical" evidence="9">
    <location>
        <begin position="28"/>
        <end position="45"/>
    </location>
</feature>
<dbReference type="EMBL" id="CP022011">
    <property type="protein sequence ID" value="QDJ15576.1"/>
    <property type="molecule type" value="Genomic_DNA"/>
</dbReference>
<dbReference type="Gene3D" id="3.60.110.10">
    <property type="entry name" value="Carbon-nitrogen hydrolase"/>
    <property type="match status" value="1"/>
</dbReference>
<comment type="catalytic activity">
    <reaction evidence="9">
        <text>N-terminal S-1,2-diacyl-sn-glyceryl-L-cysteinyl-[lipoprotein] + a glycerophospholipid = N-acyl-S-1,2-diacyl-sn-glyceryl-L-cysteinyl-[lipoprotein] + a 2-acyl-sn-glycero-3-phospholipid + H(+)</text>
        <dbReference type="Rhea" id="RHEA:48228"/>
        <dbReference type="Rhea" id="RHEA-COMP:14681"/>
        <dbReference type="Rhea" id="RHEA-COMP:14684"/>
        <dbReference type="ChEBI" id="CHEBI:15378"/>
        <dbReference type="ChEBI" id="CHEBI:136912"/>
        <dbReference type="ChEBI" id="CHEBI:140656"/>
        <dbReference type="ChEBI" id="CHEBI:140657"/>
        <dbReference type="ChEBI" id="CHEBI:140660"/>
        <dbReference type="EC" id="2.3.1.269"/>
    </reaction>
</comment>
<evidence type="ECO:0000256" key="3">
    <source>
        <dbReference type="ARBA" id="ARBA00022475"/>
    </source>
</evidence>
<dbReference type="Pfam" id="PF00795">
    <property type="entry name" value="CN_hydrolase"/>
    <property type="match status" value="1"/>
</dbReference>
<dbReference type="GO" id="GO:0005886">
    <property type="term" value="C:plasma membrane"/>
    <property type="evidence" value="ECO:0007669"/>
    <property type="project" value="UniProtKB-SubCell"/>
</dbReference>
<feature type="transmembrane region" description="Helical" evidence="9">
    <location>
        <begin position="151"/>
        <end position="173"/>
    </location>
</feature>
<dbReference type="PROSITE" id="PS50263">
    <property type="entry name" value="CN_HYDROLASE"/>
    <property type="match status" value="1"/>
</dbReference>
<dbReference type="GO" id="GO:0016410">
    <property type="term" value="F:N-acyltransferase activity"/>
    <property type="evidence" value="ECO:0007669"/>
    <property type="project" value="UniProtKB-UniRule"/>
</dbReference>
<evidence type="ECO:0000256" key="2">
    <source>
        <dbReference type="ARBA" id="ARBA00010065"/>
    </source>
</evidence>
<name>A0A8E3SDH5_9PAST</name>
<comment type="subcellular location">
    <subcellularLocation>
        <location evidence="1 9">Cell membrane</location>
        <topology evidence="1 9">Multi-pass membrane protein</topology>
    </subcellularLocation>
</comment>
<comment type="similarity">
    <text evidence="2 9">Belongs to the CN hydrolase family. Apolipoprotein N-acyltransferase subfamily.</text>
</comment>
<keyword evidence="6 9" id="KW-1133">Transmembrane helix</keyword>
<feature type="transmembrane region" description="Helical" evidence="9">
    <location>
        <begin position="5"/>
        <end position="22"/>
    </location>
</feature>
<dbReference type="AlphaFoldDB" id="A0A8E3SDH5"/>
<comment type="pathway">
    <text evidence="9">Protein modification; lipoprotein biosynthesis (N-acyl transfer).</text>
</comment>
<organism evidence="10 11">
    <name type="scientific">Mergibacter septicus</name>
    <dbReference type="NCBI Taxonomy" id="221402"/>
    <lineage>
        <taxon>Bacteria</taxon>
        <taxon>Pseudomonadati</taxon>
        <taxon>Pseudomonadota</taxon>
        <taxon>Gammaproteobacteria</taxon>
        <taxon>Pasteurellales</taxon>
        <taxon>Pasteurellaceae</taxon>
        <taxon>Mergibacter</taxon>
    </lineage>
</organism>
<gene>
    <name evidence="9" type="primary">lnt</name>
    <name evidence="10" type="ORF">CEP48_07825</name>
</gene>
<sequence>MQLPIFYILACIGGGIAVFAFSPYEQWWIAYLSVFILLWGVTNPIKKIALTSAFLWGISFFLIGINWINISINQFGGTPLVFGYLLVFLLSAYLACYPLLFGWIITKFQIQSGVIFACVWTLTEYLRAHLFTGFPWLELGYSQINSPFKGIAPLFGVQGISFFMIWSCGLVVTILRSIQQKRKKLIWISQSALLLILLLIAALTEKAIFVKTDKTKMPQIITLIQGNIEQQIKWDPNFLVYSLDRYEQLIKPHLGKSNLIILPESSLPALENNLIPYISGLADFAKESGSTIMLGSVFRNEQNDNIYNSVLVLDPNKQNPLVNPQRYLKHHLVPFGEYVPLSNLLRPLGAIFNLPFSGMTAGKYLQSGLKANDIVLTPAICYEIAFGEQIRENLTKKSHFILTLSNDAWFGQSIGPWQHLQIAQMRALELGKPVIRATNTGVTAFIDTNGEIIAQAPQFKATTLTAKIYPVVGRTPYSVFGNYPLYILIVLFTLFHLVTTWLKYKILLVSQAKLDEK</sequence>
<dbReference type="SUPFAM" id="SSF56317">
    <property type="entry name" value="Carbon-nitrogen hydrolase"/>
    <property type="match status" value="1"/>
</dbReference>
<keyword evidence="3 9" id="KW-1003">Cell membrane</keyword>
<feature type="transmembrane region" description="Helical" evidence="9">
    <location>
        <begin position="52"/>
        <end position="70"/>
    </location>
</feature>
<dbReference type="GO" id="GO:0042158">
    <property type="term" value="P:lipoprotein biosynthetic process"/>
    <property type="evidence" value="ECO:0007669"/>
    <property type="project" value="UniProtKB-UniRule"/>
</dbReference>
<dbReference type="CDD" id="cd07571">
    <property type="entry name" value="ALP_N-acyl_transferase"/>
    <property type="match status" value="1"/>
</dbReference>
<dbReference type="PANTHER" id="PTHR38686">
    <property type="entry name" value="APOLIPOPROTEIN N-ACYLTRANSFERASE"/>
    <property type="match status" value="1"/>
</dbReference>
<evidence type="ECO:0000313" key="10">
    <source>
        <dbReference type="EMBL" id="QDJ15576.1"/>
    </source>
</evidence>
<protein>
    <recommendedName>
        <fullName evidence="9">Apolipoprotein N-acyltransferase</fullName>
        <shortName evidence="9">ALP N-acyltransferase</shortName>
        <ecNumber evidence="9">2.3.1.269</ecNumber>
    </recommendedName>
</protein>
<dbReference type="EC" id="2.3.1.269" evidence="9"/>
<dbReference type="NCBIfam" id="TIGR00546">
    <property type="entry name" value="lnt"/>
    <property type="match status" value="1"/>
</dbReference>
<evidence type="ECO:0000256" key="5">
    <source>
        <dbReference type="ARBA" id="ARBA00022692"/>
    </source>
</evidence>